<gene>
    <name evidence="5 8" type="primary">AFMID</name>
</gene>
<feature type="active site" evidence="5">
    <location>
        <position position="279"/>
    </location>
</feature>
<feature type="short sequence motif" description="HGGXW" evidence="5">
    <location>
        <begin position="92"/>
        <end position="96"/>
    </location>
</feature>
<evidence type="ECO:0000256" key="3">
    <source>
        <dbReference type="ARBA" id="ARBA00023079"/>
    </source>
</evidence>
<dbReference type="GeneID" id="109383641"/>
<evidence type="ECO:0000256" key="5">
    <source>
        <dbReference type="HAMAP-Rule" id="MF_03014"/>
    </source>
</evidence>
<sequence length="309" mass="34606">MDQQQTGKGAQFPQTTLYELESQYTPSRWVIRLGAQEALRTYSQMGNDATKKAQATRRSLLHVPYGDGEGEKLDIYFPEGVSAALPFCVFLHGGNWQTGSKDASAFMVNPLTAQGVAVVVVGYDIAPKGTLDQMVDQVTRSIVFVQKKYPRNEGIYLCGHSAGAHLAAMMLLANWTKHGVTPNLKGFFLVSGIYDLEPIVHTSVNARLLMTLEDAQRNSPQRHLEAGLMQPVGPSCPMLVVIVGQHDSPEFHRQSREFYQTLCRAGWKASFEELHDVDHFEIVWKLTQQDYMLTQIILKTIFQEFSDNP</sequence>
<comment type="pathway">
    <text evidence="5">Amino-acid degradation; L-tryptophan degradation via kynurenine pathway; L-kynurenine from L-tryptophan: step 2/2.</text>
</comment>
<dbReference type="HAMAP" id="MF_03014">
    <property type="entry name" value="KFase"/>
    <property type="match status" value="1"/>
</dbReference>
<keyword evidence="7" id="KW-1185">Reference proteome</keyword>
<feature type="domain" description="BD-FAE-like" evidence="6">
    <location>
        <begin position="73"/>
        <end position="261"/>
    </location>
</feature>
<dbReference type="PANTHER" id="PTHR48081">
    <property type="entry name" value="AB HYDROLASE SUPERFAMILY PROTEIN C4A8.06C"/>
    <property type="match status" value="1"/>
</dbReference>
<dbReference type="GO" id="GO:0004061">
    <property type="term" value="F:arylformamidase activity"/>
    <property type="evidence" value="ECO:0007669"/>
    <property type="project" value="UniProtKB-UniRule"/>
</dbReference>
<evidence type="ECO:0000256" key="1">
    <source>
        <dbReference type="ARBA" id="ARBA00022490"/>
    </source>
</evidence>
<keyword evidence="3 5" id="KW-0823">Tryptophan catabolism</keyword>
<evidence type="ECO:0000313" key="8">
    <source>
        <dbReference type="RefSeq" id="XP_019499788.1"/>
    </source>
</evidence>
<comment type="catalytic activity">
    <reaction evidence="5">
        <text>N-formyl-L-kynurenine + H2O = L-kynurenine + formate + H(+)</text>
        <dbReference type="Rhea" id="RHEA:13009"/>
        <dbReference type="ChEBI" id="CHEBI:15377"/>
        <dbReference type="ChEBI" id="CHEBI:15378"/>
        <dbReference type="ChEBI" id="CHEBI:15740"/>
        <dbReference type="ChEBI" id="CHEBI:57959"/>
        <dbReference type="ChEBI" id="CHEBI:58629"/>
        <dbReference type="EC" id="3.5.1.9"/>
    </reaction>
</comment>
<protein>
    <recommendedName>
        <fullName evidence="5">Kynurenine formamidase</fullName>
        <shortName evidence="5">KFA</shortName>
        <shortName evidence="5">KFase</shortName>
        <ecNumber evidence="5">3.5.1.9</ecNumber>
    </recommendedName>
    <alternativeName>
        <fullName evidence="5">Arylformamidase</fullName>
    </alternativeName>
    <alternativeName>
        <fullName evidence="5">N-formylkynurenine formamidase</fullName>
        <shortName evidence="5">FKF</shortName>
    </alternativeName>
</protein>
<evidence type="ECO:0000259" key="6">
    <source>
        <dbReference type="Pfam" id="PF20434"/>
    </source>
</evidence>
<keyword evidence="1 5" id="KW-0963">Cytoplasm</keyword>
<keyword evidence="2 5" id="KW-0378">Hydrolase</keyword>
<comment type="similarity">
    <text evidence="5">Belongs to the kynurenine formamidase family.</text>
</comment>
<dbReference type="Pfam" id="PF20434">
    <property type="entry name" value="BD-FAE"/>
    <property type="match status" value="1"/>
</dbReference>
<dbReference type="RefSeq" id="XP_019499788.1">
    <property type="nucleotide sequence ID" value="XM_019644243.1"/>
</dbReference>
<dbReference type="GO" id="GO:0005829">
    <property type="term" value="C:cytosol"/>
    <property type="evidence" value="ECO:0007669"/>
    <property type="project" value="UniProtKB-SubCell"/>
</dbReference>
<accession>A0A8B7RHU5</accession>
<feature type="active site" evidence="5">
    <location>
        <position position="247"/>
    </location>
</feature>
<evidence type="ECO:0000256" key="2">
    <source>
        <dbReference type="ARBA" id="ARBA00022801"/>
    </source>
</evidence>
<dbReference type="EC" id="3.5.1.9" evidence="5"/>
<keyword evidence="4 5" id="KW-0539">Nucleus</keyword>
<dbReference type="Gene3D" id="3.40.50.1820">
    <property type="entry name" value="alpha/beta hydrolase"/>
    <property type="match status" value="1"/>
</dbReference>
<evidence type="ECO:0000313" key="7">
    <source>
        <dbReference type="Proteomes" id="UP000694851"/>
    </source>
</evidence>
<comment type="domain">
    <text evidence="5">The main chain amide nitrogen atoms of the second glycine and its adjacent residue in the HGGXW motif define the oxyanion hole, and stabilize the oxyanion that forms during the nucleophilic attack by the catalytic serine during substrate cleavage.</text>
</comment>
<dbReference type="InterPro" id="IPR050300">
    <property type="entry name" value="GDXG_lipolytic_enzyme"/>
</dbReference>
<dbReference type="OrthoDB" id="433474at2759"/>
<dbReference type="InterPro" id="IPR049492">
    <property type="entry name" value="BD-FAE-like_dom"/>
</dbReference>
<comment type="function">
    <text evidence="5">Catalyzes the hydrolysis of N-formyl-L-kynurenine to L-kynurenine, the second step in the kynurenine pathway of tryptophan degradation. Kynurenine may be further oxidized to nicotinic acid, NAD(H) and NADP(H). Required for elimination of toxic metabolites.</text>
</comment>
<organism evidence="7 8">
    <name type="scientific">Hipposideros armiger</name>
    <name type="common">Great Himalayan leaf-nosed bat</name>
    <dbReference type="NCBI Taxonomy" id="186990"/>
    <lineage>
        <taxon>Eukaryota</taxon>
        <taxon>Metazoa</taxon>
        <taxon>Chordata</taxon>
        <taxon>Craniata</taxon>
        <taxon>Vertebrata</taxon>
        <taxon>Euteleostomi</taxon>
        <taxon>Mammalia</taxon>
        <taxon>Eutheria</taxon>
        <taxon>Laurasiatheria</taxon>
        <taxon>Chiroptera</taxon>
        <taxon>Yinpterochiroptera</taxon>
        <taxon>Rhinolophoidea</taxon>
        <taxon>Hipposideridae</taxon>
        <taxon>Hipposideros</taxon>
    </lineage>
</organism>
<dbReference type="GO" id="GO:0019441">
    <property type="term" value="P:L-tryptophan catabolic process to kynurenine"/>
    <property type="evidence" value="ECO:0007669"/>
    <property type="project" value="UniProtKB-UniRule"/>
</dbReference>
<proteinExistence type="inferred from homology"/>
<name>A0A8B7RHU5_HIPAR</name>
<dbReference type="InterPro" id="IPR027519">
    <property type="entry name" value="KFase_ver/fungi-typ"/>
</dbReference>
<dbReference type="PANTHER" id="PTHR48081:SF33">
    <property type="entry name" value="KYNURENINE FORMAMIDASE"/>
    <property type="match status" value="1"/>
</dbReference>
<evidence type="ECO:0000256" key="4">
    <source>
        <dbReference type="ARBA" id="ARBA00023242"/>
    </source>
</evidence>
<dbReference type="UniPathway" id="UPA00333">
    <property type="reaction ID" value="UER00454"/>
</dbReference>
<dbReference type="AlphaFoldDB" id="A0A8B7RHU5"/>
<dbReference type="KEGG" id="hai:109383641"/>
<dbReference type="SUPFAM" id="SSF53474">
    <property type="entry name" value="alpha/beta-Hydrolases"/>
    <property type="match status" value="1"/>
</dbReference>
<comment type="subunit">
    <text evidence="5">Homodimer.</text>
</comment>
<dbReference type="CTD" id="125061"/>
<dbReference type="FunFam" id="3.40.50.1820:FF:000134">
    <property type="entry name" value="Kynurenine formamidase"/>
    <property type="match status" value="1"/>
</dbReference>
<comment type="subcellular location">
    <subcellularLocation>
        <location evidence="5">Cytoplasm</location>
        <location evidence="5">Cytosol</location>
    </subcellularLocation>
    <subcellularLocation>
        <location evidence="5">Nucleus</location>
    </subcellularLocation>
    <text evidence="5">Predominantly cytosolic. Some fraction is nuclear.</text>
</comment>
<dbReference type="InterPro" id="IPR029058">
    <property type="entry name" value="AB_hydrolase_fold"/>
</dbReference>
<dbReference type="GO" id="GO:0005634">
    <property type="term" value="C:nucleus"/>
    <property type="evidence" value="ECO:0007669"/>
    <property type="project" value="UniProtKB-SubCell"/>
</dbReference>
<reference evidence="8" key="1">
    <citation type="submission" date="2025-08" db="UniProtKB">
        <authorList>
            <consortium name="RefSeq"/>
        </authorList>
    </citation>
    <scope>IDENTIFICATION</scope>
    <source>
        <tissue evidence="8">Muscle</tissue>
    </source>
</reference>
<feature type="active site" description="Nucleophile" evidence="5">
    <location>
        <position position="161"/>
    </location>
</feature>
<dbReference type="Proteomes" id="UP000694851">
    <property type="component" value="Unplaced"/>
</dbReference>
<dbReference type="GO" id="GO:0034354">
    <property type="term" value="P:'de novo' NAD+ biosynthetic process from L-tryptophan"/>
    <property type="evidence" value="ECO:0007669"/>
    <property type="project" value="UniProtKB-UniRule"/>
</dbReference>